<dbReference type="Proteomes" id="UP000249130">
    <property type="component" value="Unassembled WGS sequence"/>
</dbReference>
<keyword evidence="2" id="KW-0784">Thiamine biosynthesis</keyword>
<dbReference type="OrthoDB" id="9815348at2"/>
<evidence type="ECO:0000256" key="1">
    <source>
        <dbReference type="ARBA" id="ARBA00004948"/>
    </source>
</evidence>
<dbReference type="Gene3D" id="3.20.20.70">
    <property type="entry name" value="Aldolase class I"/>
    <property type="match status" value="1"/>
</dbReference>
<protein>
    <recommendedName>
        <fullName evidence="3">Thiamine phosphate synthase/TenI domain-containing protein</fullName>
    </recommendedName>
</protein>
<reference evidence="4 5" key="1">
    <citation type="submission" date="2017-07" db="EMBL/GenBank/DDBJ databases">
        <title>Draft Genome Sequences of Select Purple Nonsulfur Bacteria.</title>
        <authorList>
            <person name="Lasarre B."/>
            <person name="Mckinlay J.B."/>
        </authorList>
    </citation>
    <scope>NUCLEOTIDE SEQUENCE [LARGE SCALE GENOMIC DNA]</scope>
    <source>
        <strain evidence="4 5">DSM 5909</strain>
    </source>
</reference>
<sequence>MPGPPLLLVTDRRQAVAPLPTILKLAFAAGCRFASIREKDLSNPEQVALAKEIFPLARRFGVSLLLHGDPEIADAAGLAGVHLPAGSDPAIARSILREGALIGISVHGPAEAARLDSGLVDYAVAGPAFETASKPGYGPALGPAGLAAIVAASRVPVLAIGGISAKTIPAVAAAGVAGIAVMGGVMRAADPGAEIRGLLSAWDAAAQPRPR</sequence>
<dbReference type="CDD" id="cd00564">
    <property type="entry name" value="TMP_TenI"/>
    <property type="match status" value="1"/>
</dbReference>
<evidence type="ECO:0000259" key="3">
    <source>
        <dbReference type="Pfam" id="PF02581"/>
    </source>
</evidence>
<comment type="caution">
    <text evidence="4">The sequence shown here is derived from an EMBL/GenBank/DDBJ whole genome shotgun (WGS) entry which is preliminary data.</text>
</comment>
<proteinExistence type="predicted"/>
<dbReference type="PANTHER" id="PTHR20857:SF15">
    <property type="entry name" value="THIAMINE-PHOSPHATE SYNTHASE"/>
    <property type="match status" value="1"/>
</dbReference>
<dbReference type="GO" id="GO:0004789">
    <property type="term" value="F:thiamine-phosphate diphosphorylase activity"/>
    <property type="evidence" value="ECO:0007669"/>
    <property type="project" value="TreeGrafter"/>
</dbReference>
<dbReference type="SUPFAM" id="SSF51391">
    <property type="entry name" value="Thiamin phosphate synthase"/>
    <property type="match status" value="1"/>
</dbReference>
<dbReference type="InterPro" id="IPR022998">
    <property type="entry name" value="ThiamineP_synth_TenI"/>
</dbReference>
<evidence type="ECO:0000256" key="2">
    <source>
        <dbReference type="ARBA" id="ARBA00022977"/>
    </source>
</evidence>
<dbReference type="GO" id="GO:0005737">
    <property type="term" value="C:cytoplasm"/>
    <property type="evidence" value="ECO:0007669"/>
    <property type="project" value="TreeGrafter"/>
</dbReference>
<evidence type="ECO:0000313" key="4">
    <source>
        <dbReference type="EMBL" id="RAI41086.1"/>
    </source>
</evidence>
<keyword evidence="5" id="KW-1185">Reference proteome</keyword>
<dbReference type="PANTHER" id="PTHR20857">
    <property type="entry name" value="THIAMINE-PHOSPHATE PYROPHOSPHORYLASE"/>
    <property type="match status" value="1"/>
</dbReference>
<feature type="domain" description="Thiamine phosphate synthase/TenI" evidence="3">
    <location>
        <begin position="6"/>
        <end position="184"/>
    </location>
</feature>
<comment type="pathway">
    <text evidence="1">Cofactor biosynthesis; thiamine diphosphate biosynthesis.</text>
</comment>
<gene>
    <name evidence="4" type="ORF">CH341_22445</name>
</gene>
<dbReference type="GO" id="GO:0009228">
    <property type="term" value="P:thiamine biosynthetic process"/>
    <property type="evidence" value="ECO:0007669"/>
    <property type="project" value="UniProtKB-KW"/>
</dbReference>
<evidence type="ECO:0000313" key="5">
    <source>
        <dbReference type="Proteomes" id="UP000249130"/>
    </source>
</evidence>
<dbReference type="InterPro" id="IPR013785">
    <property type="entry name" value="Aldolase_TIM"/>
</dbReference>
<dbReference type="EMBL" id="NPEX01000204">
    <property type="protein sequence ID" value="RAI41086.1"/>
    <property type="molecule type" value="Genomic_DNA"/>
</dbReference>
<dbReference type="InterPro" id="IPR036206">
    <property type="entry name" value="ThiamineP_synth_sf"/>
</dbReference>
<dbReference type="Pfam" id="PF02581">
    <property type="entry name" value="TMP-TENI"/>
    <property type="match status" value="1"/>
</dbReference>
<accession>A0A327KSW6</accession>
<dbReference type="AlphaFoldDB" id="A0A327KSW6"/>
<name>A0A327KSW6_9BRAD</name>
<organism evidence="4 5">
    <name type="scientific">Rhodoplanes roseus</name>
    <dbReference type="NCBI Taxonomy" id="29409"/>
    <lineage>
        <taxon>Bacteria</taxon>
        <taxon>Pseudomonadati</taxon>
        <taxon>Pseudomonadota</taxon>
        <taxon>Alphaproteobacteria</taxon>
        <taxon>Hyphomicrobiales</taxon>
        <taxon>Nitrobacteraceae</taxon>
        <taxon>Rhodoplanes</taxon>
    </lineage>
</organism>